<dbReference type="RefSeq" id="WP_151842686.1">
    <property type="nucleotide sequence ID" value="NZ_CP061033.1"/>
</dbReference>
<sequence>MGLLSTLRKRRQEKKAVYRAAKAKALAEAKANAKMEKRKEKYLRKTAKQVRKLDAKQLKERREHEENMARAALERAKAGRFNSKTVVRYAVAGRTLAPVLVPLGYRLLTQLQNGGLGGSVSSAAQSSDTVSRFSGSTASHQARIEQARSSIKQGVPSGFAKDVSERLDTLEDALKNARNMSDQQARAVLASVSRELDLVEAEIAQA</sequence>
<gene>
    <name evidence="2" type="ORF">F8377_08875</name>
</gene>
<proteinExistence type="predicted"/>
<dbReference type="Proteomes" id="UP000436181">
    <property type="component" value="Unassembled WGS sequence"/>
</dbReference>
<dbReference type="InterPro" id="IPR045522">
    <property type="entry name" value="DUF6474"/>
</dbReference>
<evidence type="ECO:0000313" key="3">
    <source>
        <dbReference type="Proteomes" id="UP000436181"/>
    </source>
</evidence>
<accession>A0ABQ6VCQ0</accession>
<protein>
    <submittedName>
        <fullName evidence="2">Uncharacterized protein</fullName>
    </submittedName>
</protein>
<organism evidence="2 3">
    <name type="scientific">Corynebacterium zhongnanshanii</name>
    <dbReference type="NCBI Taxonomy" id="2768834"/>
    <lineage>
        <taxon>Bacteria</taxon>
        <taxon>Bacillati</taxon>
        <taxon>Actinomycetota</taxon>
        <taxon>Actinomycetes</taxon>
        <taxon>Mycobacteriales</taxon>
        <taxon>Corynebacteriaceae</taxon>
        <taxon>Corynebacterium</taxon>
    </lineage>
</organism>
<keyword evidence="3" id="KW-1185">Reference proteome</keyword>
<dbReference type="Pfam" id="PF20079">
    <property type="entry name" value="DUF6474"/>
    <property type="match status" value="1"/>
</dbReference>
<dbReference type="EMBL" id="WBZJ01000003">
    <property type="protein sequence ID" value="KAB3520002.1"/>
    <property type="molecule type" value="Genomic_DNA"/>
</dbReference>
<evidence type="ECO:0000313" key="2">
    <source>
        <dbReference type="EMBL" id="KAB3520002.1"/>
    </source>
</evidence>
<reference evidence="2 3" key="1">
    <citation type="submission" date="2019-10" db="EMBL/GenBank/DDBJ databases">
        <title>Corynebacterium sp novel species isolated from the respiratory tract of Marmot.</title>
        <authorList>
            <person name="Zhang G."/>
        </authorList>
    </citation>
    <scope>NUCLEOTIDE SEQUENCE [LARGE SCALE GENOMIC DNA]</scope>
    <source>
        <strain evidence="2 3">336</strain>
    </source>
</reference>
<evidence type="ECO:0000256" key="1">
    <source>
        <dbReference type="SAM" id="Coils"/>
    </source>
</evidence>
<keyword evidence="1" id="KW-0175">Coiled coil</keyword>
<comment type="caution">
    <text evidence="2">The sequence shown here is derived from an EMBL/GenBank/DDBJ whole genome shotgun (WGS) entry which is preliminary data.</text>
</comment>
<name>A0ABQ6VCQ0_9CORY</name>
<feature type="coiled-coil region" evidence="1">
    <location>
        <begin position="160"/>
        <end position="187"/>
    </location>
</feature>